<sequence length="331" mass="36431">MSSRSADFGSNPVYSDTRPEPPLRIVRKTRSLTNDSNQEGSGRPGLATFHSTGDVSTRASLPSRIRHLPQIKQSSPQDVRPLPLPPAPLSAPVATKGTCRTIRPLPSPPTPPPETELKPTICVTPATPLPPPTPNAGSMVHLSPPSSFSKPRSYGSLCLQTSPDVLTTFIAEEDEGDWASSPLTPSIPQRPSPSVARRKRMSKLRRHLGESVTDSMLPMNKDQTQKLLTALAEDPGSTADLNDLIFHKNVDSEEQEPEEQDLVEDGSSTSEDDDSLFTLDDDSSDKLWVVDGTTFRAATLRRYSKKWIREKGGHRWEEDDYTHILRALRSL</sequence>
<dbReference type="Proteomes" id="UP001383192">
    <property type="component" value="Unassembled WGS sequence"/>
</dbReference>
<comment type="caution">
    <text evidence="2">The sequence shown here is derived from an EMBL/GenBank/DDBJ whole genome shotgun (WGS) entry which is preliminary data.</text>
</comment>
<feature type="region of interest" description="Disordered" evidence="1">
    <location>
        <begin position="242"/>
        <end position="278"/>
    </location>
</feature>
<feature type="compositionally biased region" description="Acidic residues" evidence="1">
    <location>
        <begin position="252"/>
        <end position="278"/>
    </location>
</feature>
<feature type="compositionally biased region" description="Pro residues" evidence="1">
    <location>
        <begin position="105"/>
        <end position="114"/>
    </location>
</feature>
<evidence type="ECO:0000256" key="1">
    <source>
        <dbReference type="SAM" id="MobiDB-lite"/>
    </source>
</evidence>
<feature type="region of interest" description="Disordered" evidence="1">
    <location>
        <begin position="176"/>
        <end position="203"/>
    </location>
</feature>
<feature type="compositionally biased region" description="Polar residues" evidence="1">
    <location>
        <begin position="49"/>
        <end position="60"/>
    </location>
</feature>
<reference evidence="2 3" key="1">
    <citation type="submission" date="2024-01" db="EMBL/GenBank/DDBJ databases">
        <title>A draft genome for a cacao thread blight-causing isolate of Paramarasmius palmivorus.</title>
        <authorList>
            <person name="Baruah I.K."/>
            <person name="Bukari Y."/>
            <person name="Amoako-Attah I."/>
            <person name="Meinhardt L.W."/>
            <person name="Bailey B.A."/>
            <person name="Cohen S.P."/>
        </authorList>
    </citation>
    <scope>NUCLEOTIDE SEQUENCE [LARGE SCALE GENOMIC DNA]</scope>
    <source>
        <strain evidence="2 3">GH-12</strain>
    </source>
</reference>
<feature type="region of interest" description="Disordered" evidence="1">
    <location>
        <begin position="1"/>
        <end position="153"/>
    </location>
</feature>
<dbReference type="EMBL" id="JAYKXP010000015">
    <property type="protein sequence ID" value="KAK7050014.1"/>
    <property type="molecule type" value="Genomic_DNA"/>
</dbReference>
<evidence type="ECO:0000313" key="3">
    <source>
        <dbReference type="Proteomes" id="UP001383192"/>
    </source>
</evidence>
<evidence type="ECO:0000313" key="2">
    <source>
        <dbReference type="EMBL" id="KAK7050014.1"/>
    </source>
</evidence>
<protein>
    <submittedName>
        <fullName evidence="2">Uncharacterized protein</fullName>
    </submittedName>
</protein>
<proteinExistence type="predicted"/>
<gene>
    <name evidence="2" type="ORF">VNI00_005445</name>
</gene>
<dbReference type="AlphaFoldDB" id="A0AAW0DHS6"/>
<accession>A0AAW0DHS6</accession>
<feature type="compositionally biased region" description="Low complexity" evidence="1">
    <location>
        <begin position="90"/>
        <end position="104"/>
    </location>
</feature>
<organism evidence="2 3">
    <name type="scientific">Paramarasmius palmivorus</name>
    <dbReference type="NCBI Taxonomy" id="297713"/>
    <lineage>
        <taxon>Eukaryota</taxon>
        <taxon>Fungi</taxon>
        <taxon>Dikarya</taxon>
        <taxon>Basidiomycota</taxon>
        <taxon>Agaricomycotina</taxon>
        <taxon>Agaricomycetes</taxon>
        <taxon>Agaricomycetidae</taxon>
        <taxon>Agaricales</taxon>
        <taxon>Marasmiineae</taxon>
        <taxon>Marasmiaceae</taxon>
        <taxon>Paramarasmius</taxon>
    </lineage>
</organism>
<feature type="compositionally biased region" description="Polar residues" evidence="1">
    <location>
        <begin position="31"/>
        <end position="40"/>
    </location>
</feature>
<keyword evidence="3" id="KW-1185">Reference proteome</keyword>
<name>A0AAW0DHS6_9AGAR</name>